<dbReference type="Gene3D" id="3.40.50.150">
    <property type="entry name" value="Vaccinia Virus protein VP39"/>
    <property type="match status" value="1"/>
</dbReference>
<dbReference type="Pfam" id="PF01739">
    <property type="entry name" value="CheR"/>
    <property type="match status" value="1"/>
</dbReference>
<dbReference type="SUPFAM" id="SSF53335">
    <property type="entry name" value="S-adenosyl-L-methionine-dependent methyltransferases"/>
    <property type="match status" value="1"/>
</dbReference>
<dbReference type="InterPro" id="IPR026024">
    <property type="entry name" value="Chemotaxis_MeTrfase_CheR"/>
</dbReference>
<accession>A0ABU6K8J2</accession>
<dbReference type="InterPro" id="IPR050903">
    <property type="entry name" value="Bact_Chemotaxis_MeTrfase"/>
</dbReference>
<organism evidence="7 8">
    <name type="scientific">Uliginosibacterium silvisoli</name>
    <dbReference type="NCBI Taxonomy" id="3114758"/>
    <lineage>
        <taxon>Bacteria</taxon>
        <taxon>Pseudomonadati</taxon>
        <taxon>Pseudomonadota</taxon>
        <taxon>Betaproteobacteria</taxon>
        <taxon>Rhodocyclales</taxon>
        <taxon>Zoogloeaceae</taxon>
        <taxon>Uliginosibacterium</taxon>
    </lineage>
</organism>
<feature type="domain" description="CheR-type methyltransferase" evidence="6">
    <location>
        <begin position="2"/>
        <end position="276"/>
    </location>
</feature>
<sequence length="302" mass="33908">MNPLQSRQISENAFRNIRSLFAHESGIRLSHNKQGLVASRLNSRIQQLGLRDFDAYCELIANDEAGNERAYVVDSLTTHETYFFREPKHFQHLDSTVLPALRGKPVRVWCAAASTGEEAWSLAMTLAGALGNGAGSSRWGVVGSDISESSLVTAERGLYRMERLQHMPQNALKQFCLRGTDDFEGSLLINRKLRERVSFCQHNLLDSPQHLGKFDVIFLRNVLIYFDQDMRQKIVSRVLESLNPGGWLYTGHADTLMDLKLDLETVAPSIHRKPQHKITHAPVPARHTDNARLNAAAGRQAA</sequence>
<dbReference type="Proteomes" id="UP001331561">
    <property type="component" value="Unassembled WGS sequence"/>
</dbReference>
<dbReference type="Pfam" id="PF03705">
    <property type="entry name" value="CheR_N"/>
    <property type="match status" value="1"/>
</dbReference>
<dbReference type="SMART" id="SM00138">
    <property type="entry name" value="MeTrc"/>
    <property type="match status" value="1"/>
</dbReference>
<evidence type="ECO:0000256" key="3">
    <source>
        <dbReference type="ARBA" id="ARBA00022679"/>
    </source>
</evidence>
<dbReference type="PRINTS" id="PR00996">
    <property type="entry name" value="CHERMTFRASE"/>
</dbReference>
<evidence type="ECO:0000256" key="4">
    <source>
        <dbReference type="ARBA" id="ARBA00022691"/>
    </source>
</evidence>
<dbReference type="InterPro" id="IPR022641">
    <property type="entry name" value="CheR_N"/>
</dbReference>
<keyword evidence="3 5" id="KW-0808">Transferase</keyword>
<dbReference type="InterPro" id="IPR036804">
    <property type="entry name" value="CheR_N_sf"/>
</dbReference>
<reference evidence="7 8" key="1">
    <citation type="submission" date="2024-01" db="EMBL/GenBank/DDBJ databases">
        <title>Uliginosibacterium soil sp. nov.</title>
        <authorList>
            <person name="Lv Y."/>
        </authorList>
    </citation>
    <scope>NUCLEOTIDE SEQUENCE [LARGE SCALE GENOMIC DNA]</scope>
    <source>
        <strain evidence="7 8">H3</strain>
    </source>
</reference>
<dbReference type="Gene3D" id="1.10.155.10">
    <property type="entry name" value="Chemotaxis receptor methyltransferase CheR, N-terminal domain"/>
    <property type="match status" value="1"/>
</dbReference>
<comment type="caution">
    <text evidence="7">The sequence shown here is derived from an EMBL/GenBank/DDBJ whole genome shotgun (WGS) entry which is preliminary data.</text>
</comment>
<dbReference type="PIRSF" id="PIRSF000410">
    <property type="entry name" value="CheR"/>
    <property type="match status" value="1"/>
</dbReference>
<dbReference type="PROSITE" id="PS50123">
    <property type="entry name" value="CHER"/>
    <property type="match status" value="1"/>
</dbReference>
<dbReference type="InterPro" id="IPR029063">
    <property type="entry name" value="SAM-dependent_MTases_sf"/>
</dbReference>
<dbReference type="SUPFAM" id="SSF47757">
    <property type="entry name" value="Chemotaxis receptor methyltransferase CheR, N-terminal domain"/>
    <property type="match status" value="1"/>
</dbReference>
<dbReference type="PANTHER" id="PTHR24422:SF26">
    <property type="entry name" value="CHEMOTAXIS PROTEIN METHYLTRANSFERASE"/>
    <property type="match status" value="1"/>
</dbReference>
<comment type="function">
    <text evidence="5">Methylation of the membrane-bound methyl-accepting chemotaxis proteins (MCP) to form gamma-glutamyl methyl ester residues in MCP.</text>
</comment>
<evidence type="ECO:0000259" key="6">
    <source>
        <dbReference type="PROSITE" id="PS50123"/>
    </source>
</evidence>
<keyword evidence="8" id="KW-1185">Reference proteome</keyword>
<protein>
    <recommendedName>
        <fullName evidence="5">Chemotaxis protein methyltransferase</fullName>
        <ecNumber evidence="5">2.1.1.80</ecNumber>
    </recommendedName>
</protein>
<gene>
    <name evidence="7" type="ORF">VVD49_19900</name>
</gene>
<keyword evidence="2 5" id="KW-0489">Methyltransferase</keyword>
<dbReference type="InterPro" id="IPR000780">
    <property type="entry name" value="CheR_MeTrfase"/>
</dbReference>
<name>A0ABU6K8J2_9RHOO</name>
<keyword evidence="4 5" id="KW-0949">S-adenosyl-L-methionine</keyword>
<evidence type="ECO:0000313" key="8">
    <source>
        <dbReference type="Proteomes" id="UP001331561"/>
    </source>
</evidence>
<evidence type="ECO:0000256" key="2">
    <source>
        <dbReference type="ARBA" id="ARBA00022603"/>
    </source>
</evidence>
<evidence type="ECO:0000256" key="5">
    <source>
        <dbReference type="PIRNR" id="PIRNR000410"/>
    </source>
</evidence>
<evidence type="ECO:0000313" key="7">
    <source>
        <dbReference type="EMBL" id="MEC5388006.1"/>
    </source>
</evidence>
<proteinExistence type="predicted"/>
<dbReference type="RefSeq" id="WP_327600977.1">
    <property type="nucleotide sequence ID" value="NZ_JAYXHS010000004.1"/>
</dbReference>
<evidence type="ECO:0000256" key="1">
    <source>
        <dbReference type="ARBA" id="ARBA00001541"/>
    </source>
</evidence>
<dbReference type="EC" id="2.1.1.80" evidence="5"/>
<dbReference type="PANTHER" id="PTHR24422">
    <property type="entry name" value="CHEMOTAXIS PROTEIN METHYLTRANSFERASE"/>
    <property type="match status" value="1"/>
</dbReference>
<dbReference type="EMBL" id="JAYXHS010000004">
    <property type="protein sequence ID" value="MEC5388006.1"/>
    <property type="molecule type" value="Genomic_DNA"/>
</dbReference>
<dbReference type="InterPro" id="IPR022642">
    <property type="entry name" value="CheR_C"/>
</dbReference>
<dbReference type="CDD" id="cd02440">
    <property type="entry name" value="AdoMet_MTases"/>
    <property type="match status" value="1"/>
</dbReference>
<comment type="catalytic activity">
    <reaction evidence="1 5">
        <text>L-glutamyl-[protein] + S-adenosyl-L-methionine = [protein]-L-glutamate 5-O-methyl ester + S-adenosyl-L-homocysteine</text>
        <dbReference type="Rhea" id="RHEA:24452"/>
        <dbReference type="Rhea" id="RHEA-COMP:10208"/>
        <dbReference type="Rhea" id="RHEA-COMP:10311"/>
        <dbReference type="ChEBI" id="CHEBI:29973"/>
        <dbReference type="ChEBI" id="CHEBI:57856"/>
        <dbReference type="ChEBI" id="CHEBI:59789"/>
        <dbReference type="ChEBI" id="CHEBI:82795"/>
        <dbReference type="EC" id="2.1.1.80"/>
    </reaction>
</comment>